<evidence type="ECO:0000256" key="7">
    <source>
        <dbReference type="ARBA" id="ARBA00022692"/>
    </source>
</evidence>
<evidence type="ECO:0000256" key="3">
    <source>
        <dbReference type="ARBA" id="ARBA00008400"/>
    </source>
</evidence>
<evidence type="ECO:0000256" key="6">
    <source>
        <dbReference type="ARBA" id="ARBA00022679"/>
    </source>
</evidence>
<evidence type="ECO:0000256" key="4">
    <source>
        <dbReference type="ARBA" id="ARBA00020831"/>
    </source>
</evidence>
<dbReference type="InterPro" id="IPR002591">
    <property type="entry name" value="Phosphodiest/P_Trfase"/>
</dbReference>
<feature type="transmembrane region" description="Helical" evidence="12">
    <location>
        <begin position="446"/>
        <end position="469"/>
    </location>
</feature>
<dbReference type="PANTHER" id="PTHR12250">
    <property type="entry name" value="PHOSPHATIDYLINOSITOL GLYCAN, CLASS N"/>
    <property type="match status" value="1"/>
</dbReference>
<evidence type="ECO:0000259" key="13">
    <source>
        <dbReference type="Pfam" id="PF04987"/>
    </source>
</evidence>
<keyword evidence="8 12" id="KW-0256">Endoplasmic reticulum</keyword>
<feature type="transmembrane region" description="Helical" evidence="12">
    <location>
        <begin position="648"/>
        <end position="667"/>
    </location>
</feature>
<dbReference type="InterPro" id="IPR017850">
    <property type="entry name" value="Alkaline_phosphatase_core_sf"/>
</dbReference>
<feature type="transmembrane region" description="Helical" evidence="12">
    <location>
        <begin position="783"/>
        <end position="808"/>
    </location>
</feature>
<feature type="transmembrane region" description="Helical" evidence="12">
    <location>
        <begin position="475"/>
        <end position="495"/>
    </location>
</feature>
<comment type="caution">
    <text evidence="14">The sequence shown here is derived from an EMBL/GenBank/DDBJ whole genome shotgun (WGS) entry which is preliminary data.</text>
</comment>
<keyword evidence="5 12" id="KW-0337">GPI-anchor biosynthesis</keyword>
<dbReference type="GO" id="GO:0006506">
    <property type="term" value="P:GPI anchor biosynthetic process"/>
    <property type="evidence" value="ECO:0007669"/>
    <property type="project" value="UniProtKB-UniPathway"/>
</dbReference>
<keyword evidence="11" id="KW-0325">Glycoprotein</keyword>
<dbReference type="UniPathway" id="UPA00196"/>
<feature type="transmembrane region" description="Helical" evidence="12">
    <location>
        <begin position="414"/>
        <end position="434"/>
    </location>
</feature>
<feature type="transmembrane region" description="Helical" evidence="12">
    <location>
        <begin position="516"/>
        <end position="536"/>
    </location>
</feature>
<dbReference type="InterPro" id="IPR017852">
    <property type="entry name" value="GPI_EtnP_transferase_1_C"/>
</dbReference>
<evidence type="ECO:0000256" key="5">
    <source>
        <dbReference type="ARBA" id="ARBA00022502"/>
    </source>
</evidence>
<evidence type="ECO:0000313" key="15">
    <source>
        <dbReference type="Proteomes" id="UP000218231"/>
    </source>
</evidence>
<keyword evidence="15" id="KW-1185">Reference proteome</keyword>
<feature type="transmembrane region" description="Helical" evidence="12">
    <location>
        <begin position="621"/>
        <end position="642"/>
    </location>
</feature>
<accession>A0A2A2LT63</accession>
<feature type="transmembrane region" description="Helical" evidence="12">
    <location>
        <begin position="542"/>
        <end position="560"/>
    </location>
</feature>
<dbReference type="OrthoDB" id="2748310at2759"/>
<comment type="function">
    <text evidence="12">Ethanolamine phosphate transferase involved in glycosylphosphatidylinositol-anchor biosynthesis. Transfers ethanolamine phosphate to the first alpha-1,4-linked mannose of the glycosylphosphatidylinositol precursor of GPI-anchor.</text>
</comment>
<sequence>MSYGILLIGLFVHVVLLVSIFGIYYSSPLIQGLPPHGVKSTEPPAKRVVVFSADGLRLRSFTSHPERSPYIHGLINNRTAISAIGNSHVPTESRPGHVAIFAGFTEDVSAVAYGWKKNPVPFDSVFNRSRESWIFGSPDITTLFDDIPHVYTASYSDSHEDFSSAKAHLMDEWVFEKVDELLKSAEEEAGLSMRLKSDKVILFLHLLGIDTNGHGYNPESEKYLNNIRVVDDGIRRIQQTVDSFYGDDRTAYIFVSDHGMTDWGSHGAGSDDEVLVPFVAWGAGIKHGGPRKNIAQVDTTPLVSSLLGIPIPINSLGVLPVHILNTAPKYEYLSVMANFYQLREQLLHLRSAKSTRFFFQEYENFNSKSLSALEEHLNKLAKLGRYSAAASLFSDNSALIKQAIFYYHRYDRTFLGAAVSASFIGWILLLYCHLVNPDVKLNYSSFLLPNACFFCLLGLTVLLCFYYKFTISCSIYVLLPVYLFALVENVSHLSSRSIVYLHKIRNVPSIAALNQIAQPFIMFNVAAVFLCVFILTFLDRRWLSLVFGLLMLLPLAYESAVVNELSLYWRLFCLSLLPFPFLPAVGRSEVPFLCVAVPFTSSVCLWLASKRLKALQPNARLMQKIAIAHLVCAAFILLQMLLFRKPPLLCRLIAWLTIPTAFIAPLFTDGNLSRRVTAFVGSLLIPFFLLSIAYESLFMLLFLPLLLLFIRFEFSNLSLLELIHLPLPLPSDKNDRLSLSDFRRALVCICFVLCSLFGTGNFASFNSFSPSTLRRFISVFSPFTMAALLVMRLLIPILISTVSIACAARLNAHVIKRVSCVTLICTDLMAMEKSTDEFQSFFYLLRDDGSWLEIGLSISHYVVSISMSVSIFLMLSLATFFVNFSLSSQSLSPIRQLFAGSKTDELL</sequence>
<name>A0A2A2LT63_9BILA</name>
<comment type="similarity">
    <text evidence="3 12">Belongs to the PIGG/PIGN/PIGO family. PIGN subfamily.</text>
</comment>
<evidence type="ECO:0000256" key="2">
    <source>
        <dbReference type="ARBA" id="ARBA00004687"/>
    </source>
</evidence>
<evidence type="ECO:0000256" key="10">
    <source>
        <dbReference type="ARBA" id="ARBA00023136"/>
    </source>
</evidence>
<keyword evidence="6 12" id="KW-0808">Transferase</keyword>
<comment type="pathway">
    <text evidence="2 12">Glycolipid biosynthesis; glycosylphosphatidylinositol-anchor biosynthesis.</text>
</comment>
<dbReference type="PANTHER" id="PTHR12250:SF0">
    <property type="entry name" value="GPI ETHANOLAMINE PHOSPHATE TRANSFERASE 1"/>
    <property type="match status" value="1"/>
</dbReference>
<dbReference type="InterPro" id="IPR007070">
    <property type="entry name" value="GPI_EtnP_transferase_1"/>
</dbReference>
<dbReference type="STRING" id="2018661.A0A2A2LT63"/>
<protein>
    <recommendedName>
        <fullName evidence="4 12">GPI ethanolamine phosphate transferase 1</fullName>
        <ecNumber evidence="12">2.-.-.-</ecNumber>
    </recommendedName>
</protein>
<evidence type="ECO:0000256" key="1">
    <source>
        <dbReference type="ARBA" id="ARBA00004477"/>
    </source>
</evidence>
<comment type="subcellular location">
    <subcellularLocation>
        <location evidence="1 12">Endoplasmic reticulum membrane</location>
        <topology evidence="1 12">Multi-pass membrane protein</topology>
    </subcellularLocation>
</comment>
<dbReference type="Pfam" id="PF04987">
    <property type="entry name" value="PigN"/>
    <property type="match status" value="1"/>
</dbReference>
<evidence type="ECO:0000256" key="9">
    <source>
        <dbReference type="ARBA" id="ARBA00022989"/>
    </source>
</evidence>
<feature type="transmembrane region" description="Helical" evidence="12">
    <location>
        <begin position="861"/>
        <end position="882"/>
    </location>
</feature>
<keyword evidence="10 12" id="KW-0472">Membrane</keyword>
<evidence type="ECO:0000256" key="12">
    <source>
        <dbReference type="RuleBase" id="RU367138"/>
    </source>
</evidence>
<feature type="transmembrane region" description="Helical" evidence="12">
    <location>
        <begin position="744"/>
        <end position="763"/>
    </location>
</feature>
<dbReference type="Gene3D" id="3.40.720.10">
    <property type="entry name" value="Alkaline Phosphatase, subunit A"/>
    <property type="match status" value="2"/>
</dbReference>
<dbReference type="EMBL" id="LIAE01006455">
    <property type="protein sequence ID" value="PAV89383.1"/>
    <property type="molecule type" value="Genomic_DNA"/>
</dbReference>
<dbReference type="SUPFAM" id="SSF53649">
    <property type="entry name" value="Alkaline phosphatase-like"/>
    <property type="match status" value="1"/>
</dbReference>
<feature type="transmembrane region" description="Helical" evidence="12">
    <location>
        <begin position="5"/>
        <end position="25"/>
    </location>
</feature>
<evidence type="ECO:0000313" key="14">
    <source>
        <dbReference type="EMBL" id="PAV89383.1"/>
    </source>
</evidence>
<keyword evidence="9 12" id="KW-1133">Transmembrane helix</keyword>
<dbReference type="GO" id="GO:0051377">
    <property type="term" value="F:mannose-ethanolamine phosphotransferase activity"/>
    <property type="evidence" value="ECO:0007669"/>
    <property type="project" value="UniProtKB-UniRule"/>
</dbReference>
<reference evidence="14 15" key="1">
    <citation type="journal article" date="2017" name="Curr. Biol.">
        <title>Genome architecture and evolution of a unichromosomal asexual nematode.</title>
        <authorList>
            <person name="Fradin H."/>
            <person name="Zegar C."/>
            <person name="Gutwein M."/>
            <person name="Lucas J."/>
            <person name="Kovtun M."/>
            <person name="Corcoran D."/>
            <person name="Baugh L.R."/>
            <person name="Kiontke K."/>
            <person name="Gunsalus K."/>
            <person name="Fitch D.H."/>
            <person name="Piano F."/>
        </authorList>
    </citation>
    <scope>NUCLEOTIDE SEQUENCE [LARGE SCALE GENOMIC DNA]</scope>
    <source>
        <strain evidence="14">PF1309</strain>
    </source>
</reference>
<dbReference type="GO" id="GO:0005789">
    <property type="term" value="C:endoplasmic reticulum membrane"/>
    <property type="evidence" value="ECO:0007669"/>
    <property type="project" value="UniProtKB-SubCell"/>
</dbReference>
<keyword evidence="7 12" id="KW-0812">Transmembrane</keyword>
<dbReference type="Pfam" id="PF01663">
    <property type="entry name" value="Phosphodiest"/>
    <property type="match status" value="1"/>
</dbReference>
<comment type="caution">
    <text evidence="12">Lacks conserved residue(s) required for the propagation of feature annotation.</text>
</comment>
<dbReference type="EC" id="2.-.-.-" evidence="12"/>
<feature type="domain" description="GPI ethanolamine phosphate transferase 1 C-terminal" evidence="13">
    <location>
        <begin position="403"/>
        <end position="850"/>
    </location>
</feature>
<dbReference type="CDD" id="cd16020">
    <property type="entry name" value="GPI_EPT_1"/>
    <property type="match status" value="1"/>
</dbReference>
<dbReference type="InterPro" id="IPR037671">
    <property type="entry name" value="PIGN_N"/>
</dbReference>
<dbReference type="AlphaFoldDB" id="A0A2A2LT63"/>
<organism evidence="14 15">
    <name type="scientific">Diploscapter pachys</name>
    <dbReference type="NCBI Taxonomy" id="2018661"/>
    <lineage>
        <taxon>Eukaryota</taxon>
        <taxon>Metazoa</taxon>
        <taxon>Ecdysozoa</taxon>
        <taxon>Nematoda</taxon>
        <taxon>Chromadorea</taxon>
        <taxon>Rhabditida</taxon>
        <taxon>Rhabditina</taxon>
        <taxon>Rhabditomorpha</taxon>
        <taxon>Rhabditoidea</taxon>
        <taxon>Rhabditidae</taxon>
        <taxon>Diploscapter</taxon>
    </lineage>
</organism>
<evidence type="ECO:0000256" key="11">
    <source>
        <dbReference type="ARBA" id="ARBA00023180"/>
    </source>
</evidence>
<dbReference type="Proteomes" id="UP000218231">
    <property type="component" value="Unassembled WGS sequence"/>
</dbReference>
<proteinExistence type="inferred from homology"/>
<evidence type="ECO:0000256" key="8">
    <source>
        <dbReference type="ARBA" id="ARBA00022824"/>
    </source>
</evidence>
<gene>
    <name evidence="14" type="ORF">WR25_11925</name>
</gene>